<reference evidence="1 2" key="1">
    <citation type="submission" date="2014-06" db="EMBL/GenBank/DDBJ databases">
        <title>Evolutionary Origins and Diversification of the Mycorrhizal Mutualists.</title>
        <authorList>
            <consortium name="DOE Joint Genome Institute"/>
            <consortium name="Mycorrhizal Genomics Consortium"/>
            <person name="Kohler A."/>
            <person name="Kuo A."/>
            <person name="Nagy L.G."/>
            <person name="Floudas D."/>
            <person name="Copeland A."/>
            <person name="Barry K.W."/>
            <person name="Cichocki N."/>
            <person name="Veneault-Fourrey C."/>
            <person name="LaButti K."/>
            <person name="Lindquist E.A."/>
            <person name="Lipzen A."/>
            <person name="Lundell T."/>
            <person name="Morin E."/>
            <person name="Murat C."/>
            <person name="Riley R."/>
            <person name="Ohm R."/>
            <person name="Sun H."/>
            <person name="Tunlid A."/>
            <person name="Henrissat B."/>
            <person name="Grigoriev I.V."/>
            <person name="Hibbett D.S."/>
            <person name="Martin F."/>
        </authorList>
    </citation>
    <scope>NUCLEOTIDE SEQUENCE [LARGE SCALE GENOMIC DNA]</scope>
    <source>
        <strain evidence="1 2">SS14</strain>
    </source>
</reference>
<dbReference type="Gene3D" id="3.50.50.60">
    <property type="entry name" value="FAD/NAD(P)-binding domain"/>
    <property type="match status" value="1"/>
</dbReference>
<keyword evidence="2" id="KW-1185">Reference proteome</keyword>
<dbReference type="EMBL" id="KN837217">
    <property type="protein sequence ID" value="KIJ33143.1"/>
    <property type="molecule type" value="Genomic_DNA"/>
</dbReference>
<sequence>MPTPASALMTEGRKFRFQTEVLSIRCDDVTSTWLVKVRDIGTGTEETLKYSRVVLCTGGCSTTSIPLSFSPEAAAKAEFRGPVFRTTQFASEAEKLLVRVNPAEHIEDSGADFIITVGSGKSAQDISGHLANKSIKTTVVFEQMDAFLADVTSPRFLSIISGHYTLRSRLERFHHTTWLGGKITRAIWSALAIARWMLSRFPRIHLFGIHTLFWGIRTNDEGVGSPDGFHALANAGKTNFESPTRVETFGDDGHSVVLNNGKP</sequence>
<dbReference type="SUPFAM" id="SSF51905">
    <property type="entry name" value="FAD/NAD(P)-binding domain"/>
    <property type="match status" value="1"/>
</dbReference>
<dbReference type="Proteomes" id="UP000054279">
    <property type="component" value="Unassembled WGS sequence"/>
</dbReference>
<dbReference type="InterPro" id="IPR036188">
    <property type="entry name" value="FAD/NAD-bd_sf"/>
</dbReference>
<proteinExistence type="predicted"/>
<accession>A0A0C9TS96</accession>
<name>A0A0C9TS96_SPHS4</name>
<gene>
    <name evidence="1" type="ORF">M422DRAFT_265026</name>
</gene>
<dbReference type="HOGENOM" id="CLU_1058333_0_0_1"/>
<evidence type="ECO:0000313" key="2">
    <source>
        <dbReference type="Proteomes" id="UP000054279"/>
    </source>
</evidence>
<organism evidence="1 2">
    <name type="scientific">Sphaerobolus stellatus (strain SS14)</name>
    <dbReference type="NCBI Taxonomy" id="990650"/>
    <lineage>
        <taxon>Eukaryota</taxon>
        <taxon>Fungi</taxon>
        <taxon>Dikarya</taxon>
        <taxon>Basidiomycota</taxon>
        <taxon>Agaricomycotina</taxon>
        <taxon>Agaricomycetes</taxon>
        <taxon>Phallomycetidae</taxon>
        <taxon>Geastrales</taxon>
        <taxon>Sphaerobolaceae</taxon>
        <taxon>Sphaerobolus</taxon>
    </lineage>
</organism>
<dbReference type="OrthoDB" id="2915840at2759"/>
<evidence type="ECO:0000313" key="1">
    <source>
        <dbReference type="EMBL" id="KIJ33143.1"/>
    </source>
</evidence>
<dbReference type="AlphaFoldDB" id="A0A0C9TS96"/>
<protein>
    <submittedName>
        <fullName evidence="1">Uncharacterized protein</fullName>
    </submittedName>
</protein>